<dbReference type="InterPro" id="IPR042089">
    <property type="entry name" value="Peptidase_M13_dom_2"/>
</dbReference>
<sequence length="677" mass="78963">MLKLTLIVWLLFSLAWRTTPSSCRQTRSPQTIRQLLATQLQSYMDTTVRPCENFYQYACGNWQLQQEQPAQHREREKEREREQEQLLPSDTLGVLDLNLNRQLEMALRRSNESTTEEEPPIYDKLRLYYRSCKRLKPYNLKKYLQLLSPGNGTHWPLLSRSWRREKFHWLTTIGRLRLHGLNGVLLKEQVLPRWDDSSVYSIYLDKPSLVETLPMGEGAMIELLLDIGQTKRVANALAREVDDFERRLHRLQELEDDEGAKEMQLGYLAEYLPELKWLPFMREIRVDTEPDVRSTLIIQNIPYMRALHELVERQQPYTICNYIMLKFLAYLKQQGPAEISRGECVASMRRAMPLASSWMIGQRLYDPEAEQDVGSLFKQLKQRFAHILEDNRLQLAPPIVHVLQEKLRAMRLQLGFVQMNDSGYVEDYYQQVELNGHNFYANQLKLLRLRVERNHELLLSSTATDLGNVSYLTESWLASSSSPLYVKPRNLVLMPYGLLQLPVWHRNTSSLQTHAVLGFALAHELIHGYDASGIDYDGLGNIMGPSEEIAGNQRFIQGLRCMQQQLATGSRSLNEKLADYEALRLVYETFFGLKPKPREPRDPLLAQFSQRQLFFISFGQFFCGKMPALSLQAHSHLEHAVDELRVMQTLANFEDFSREFGCEKRTKMQAKQRCRVW</sequence>
<dbReference type="Pfam" id="PF05649">
    <property type="entry name" value="Peptidase_M13_N"/>
    <property type="match status" value="1"/>
</dbReference>
<dbReference type="PROSITE" id="PS51885">
    <property type="entry name" value="NEPRILYSIN"/>
    <property type="match status" value="1"/>
</dbReference>
<evidence type="ECO:0000313" key="12">
    <source>
        <dbReference type="EMBL" id="SPP86164.1"/>
    </source>
</evidence>
<evidence type="ECO:0000256" key="5">
    <source>
        <dbReference type="ARBA" id="ARBA00022723"/>
    </source>
</evidence>
<dbReference type="Proteomes" id="UP000268350">
    <property type="component" value="Unassembled WGS sequence"/>
</dbReference>
<feature type="domain" description="Peptidase M13 C-terminal" evidence="10">
    <location>
        <begin position="485"/>
        <end position="676"/>
    </location>
</feature>
<dbReference type="Pfam" id="PF01431">
    <property type="entry name" value="Peptidase_M13"/>
    <property type="match status" value="1"/>
</dbReference>
<keyword evidence="13" id="KW-1185">Reference proteome</keyword>
<protein>
    <submittedName>
        <fullName evidence="12">Blast:Membrane metallo-endopeptidase-like 1</fullName>
    </submittedName>
</protein>
<dbReference type="OMA" id="REMQLGY"/>
<evidence type="ECO:0000256" key="7">
    <source>
        <dbReference type="ARBA" id="ARBA00022833"/>
    </source>
</evidence>
<evidence type="ECO:0000256" key="4">
    <source>
        <dbReference type="ARBA" id="ARBA00022670"/>
    </source>
</evidence>
<comment type="similarity">
    <text evidence="3">Belongs to the peptidase M13 family.</text>
</comment>
<dbReference type="GO" id="GO:0005886">
    <property type="term" value="C:plasma membrane"/>
    <property type="evidence" value="ECO:0007669"/>
    <property type="project" value="UniProtKB-SubCell"/>
</dbReference>
<evidence type="ECO:0000259" key="11">
    <source>
        <dbReference type="Pfam" id="PF05649"/>
    </source>
</evidence>
<name>A0A3B0JVS5_DROGU</name>
<evidence type="ECO:0000256" key="1">
    <source>
        <dbReference type="ARBA" id="ARBA00001947"/>
    </source>
</evidence>
<dbReference type="GO" id="GO:0004222">
    <property type="term" value="F:metalloendopeptidase activity"/>
    <property type="evidence" value="ECO:0007669"/>
    <property type="project" value="InterPro"/>
</dbReference>
<feature type="signal peptide" evidence="9">
    <location>
        <begin position="1"/>
        <end position="20"/>
    </location>
</feature>
<dbReference type="InterPro" id="IPR008753">
    <property type="entry name" value="Peptidase_M13_N"/>
</dbReference>
<comment type="cofactor">
    <cofactor evidence="1">
        <name>Zn(2+)</name>
        <dbReference type="ChEBI" id="CHEBI:29105"/>
    </cofactor>
</comment>
<dbReference type="Gene3D" id="3.40.390.10">
    <property type="entry name" value="Collagenase (Catalytic Domain)"/>
    <property type="match status" value="1"/>
</dbReference>
<dbReference type="GO" id="GO:0046872">
    <property type="term" value="F:metal ion binding"/>
    <property type="evidence" value="ECO:0007669"/>
    <property type="project" value="UniProtKB-KW"/>
</dbReference>
<accession>A0A3B0JVS5</accession>
<evidence type="ECO:0000256" key="3">
    <source>
        <dbReference type="ARBA" id="ARBA00007357"/>
    </source>
</evidence>
<evidence type="ECO:0000256" key="6">
    <source>
        <dbReference type="ARBA" id="ARBA00022801"/>
    </source>
</evidence>
<evidence type="ECO:0000313" key="13">
    <source>
        <dbReference type="Proteomes" id="UP000268350"/>
    </source>
</evidence>
<dbReference type="EMBL" id="OUUW01000010">
    <property type="protein sequence ID" value="SPP86164.1"/>
    <property type="molecule type" value="Genomic_DNA"/>
</dbReference>
<evidence type="ECO:0000259" key="10">
    <source>
        <dbReference type="Pfam" id="PF01431"/>
    </source>
</evidence>
<dbReference type="InterPro" id="IPR018497">
    <property type="entry name" value="Peptidase_M13_C"/>
</dbReference>
<dbReference type="SUPFAM" id="SSF55486">
    <property type="entry name" value="Metalloproteases ('zincins'), catalytic domain"/>
    <property type="match status" value="1"/>
</dbReference>
<dbReference type="PANTHER" id="PTHR11733">
    <property type="entry name" value="ZINC METALLOPROTEASE FAMILY M13 NEPRILYSIN-RELATED"/>
    <property type="match status" value="1"/>
</dbReference>
<keyword evidence="8" id="KW-0482">Metalloprotease</keyword>
<dbReference type="InterPro" id="IPR000718">
    <property type="entry name" value="Peptidase_M13"/>
</dbReference>
<comment type="subcellular location">
    <subcellularLocation>
        <location evidence="2">Cell membrane</location>
        <topology evidence="2">Single-pass type II membrane protein</topology>
    </subcellularLocation>
</comment>
<feature type="chain" id="PRO_5017395562" evidence="9">
    <location>
        <begin position="21"/>
        <end position="677"/>
    </location>
</feature>
<reference evidence="13" key="1">
    <citation type="submission" date="2018-01" db="EMBL/GenBank/DDBJ databases">
        <authorList>
            <person name="Alioto T."/>
            <person name="Alioto T."/>
        </authorList>
    </citation>
    <scope>NUCLEOTIDE SEQUENCE [LARGE SCALE GENOMIC DNA]</scope>
</reference>
<proteinExistence type="inferred from homology"/>
<feature type="domain" description="Peptidase M13 N-terminal" evidence="11">
    <location>
        <begin position="50"/>
        <end position="416"/>
    </location>
</feature>
<organism evidence="12 13">
    <name type="scientific">Drosophila guanche</name>
    <name type="common">Fruit fly</name>
    <dbReference type="NCBI Taxonomy" id="7266"/>
    <lineage>
        <taxon>Eukaryota</taxon>
        <taxon>Metazoa</taxon>
        <taxon>Ecdysozoa</taxon>
        <taxon>Arthropoda</taxon>
        <taxon>Hexapoda</taxon>
        <taxon>Insecta</taxon>
        <taxon>Pterygota</taxon>
        <taxon>Neoptera</taxon>
        <taxon>Endopterygota</taxon>
        <taxon>Diptera</taxon>
        <taxon>Brachycera</taxon>
        <taxon>Muscomorpha</taxon>
        <taxon>Ephydroidea</taxon>
        <taxon>Drosophilidae</taxon>
        <taxon>Drosophila</taxon>
        <taxon>Sophophora</taxon>
    </lineage>
</organism>
<dbReference type="Gene3D" id="1.10.1380.10">
    <property type="entry name" value="Neutral endopeptidase , domain2"/>
    <property type="match status" value="1"/>
</dbReference>
<dbReference type="InterPro" id="IPR024079">
    <property type="entry name" value="MetalloPept_cat_dom_sf"/>
</dbReference>
<keyword evidence="4" id="KW-0645">Protease</keyword>
<dbReference type="OrthoDB" id="7998804at2759"/>
<dbReference type="GO" id="GO:0016485">
    <property type="term" value="P:protein processing"/>
    <property type="evidence" value="ECO:0007669"/>
    <property type="project" value="TreeGrafter"/>
</dbReference>
<keyword evidence="7" id="KW-0862">Zinc</keyword>
<evidence type="ECO:0000256" key="9">
    <source>
        <dbReference type="SAM" id="SignalP"/>
    </source>
</evidence>
<dbReference type="AlphaFoldDB" id="A0A3B0JVS5"/>
<keyword evidence="9" id="KW-0732">Signal</keyword>
<gene>
    <name evidence="12" type="ORF">DGUA_6G004794</name>
</gene>
<keyword evidence="6" id="KW-0378">Hydrolase</keyword>
<dbReference type="PANTHER" id="PTHR11733:SF167">
    <property type="entry name" value="FI17812P1-RELATED"/>
    <property type="match status" value="1"/>
</dbReference>
<dbReference type="CDD" id="cd08662">
    <property type="entry name" value="M13"/>
    <property type="match status" value="1"/>
</dbReference>
<keyword evidence="5" id="KW-0479">Metal-binding</keyword>
<evidence type="ECO:0000256" key="8">
    <source>
        <dbReference type="ARBA" id="ARBA00023049"/>
    </source>
</evidence>
<evidence type="ECO:0000256" key="2">
    <source>
        <dbReference type="ARBA" id="ARBA00004401"/>
    </source>
</evidence>